<organism evidence="7 8">
    <name type="scientific">Citrullus colocynthis</name>
    <name type="common">colocynth</name>
    <dbReference type="NCBI Taxonomy" id="252529"/>
    <lineage>
        <taxon>Eukaryota</taxon>
        <taxon>Viridiplantae</taxon>
        <taxon>Streptophyta</taxon>
        <taxon>Embryophyta</taxon>
        <taxon>Tracheophyta</taxon>
        <taxon>Spermatophyta</taxon>
        <taxon>Magnoliopsida</taxon>
        <taxon>eudicotyledons</taxon>
        <taxon>Gunneridae</taxon>
        <taxon>Pentapetalae</taxon>
        <taxon>rosids</taxon>
        <taxon>fabids</taxon>
        <taxon>Cucurbitales</taxon>
        <taxon>Cucurbitaceae</taxon>
        <taxon>Benincaseae</taxon>
        <taxon>Citrullus</taxon>
    </lineage>
</organism>
<protein>
    <submittedName>
        <fullName evidence="7">Uncharacterized protein</fullName>
    </submittedName>
</protein>
<evidence type="ECO:0000313" key="7">
    <source>
        <dbReference type="EMBL" id="CAK9327647.1"/>
    </source>
</evidence>
<dbReference type="SUPFAM" id="SSF52540">
    <property type="entry name" value="P-loop containing nucleoside triphosphate hydrolases"/>
    <property type="match status" value="1"/>
</dbReference>
<keyword evidence="8" id="KW-1185">Reference proteome</keyword>
<dbReference type="PANTHER" id="PTHR11711">
    <property type="entry name" value="ADP RIBOSYLATION FACTOR-RELATED"/>
    <property type="match status" value="1"/>
</dbReference>
<sequence>MKEKKKIRSWNSISYKLVETPRGIALWRHYFQSTHCLIFVADSNDRGCVVEARYELHRMLNKLLGQWWTSGKKMQASQKKAMADQSRTN</sequence>
<evidence type="ECO:0000256" key="3">
    <source>
        <dbReference type="ARBA" id="ARBA00022741"/>
    </source>
</evidence>
<comment type="similarity">
    <text evidence="1">Belongs to the small GTPase superfamily. Arf family.</text>
</comment>
<evidence type="ECO:0000256" key="4">
    <source>
        <dbReference type="ARBA" id="ARBA00022892"/>
    </source>
</evidence>
<dbReference type="InterPro" id="IPR027417">
    <property type="entry name" value="P-loop_NTPase"/>
</dbReference>
<proteinExistence type="inferred from homology"/>
<dbReference type="Gene3D" id="3.40.50.300">
    <property type="entry name" value="P-loop containing nucleotide triphosphate hydrolases"/>
    <property type="match status" value="1"/>
</dbReference>
<evidence type="ECO:0000256" key="1">
    <source>
        <dbReference type="ARBA" id="ARBA00010290"/>
    </source>
</evidence>
<name>A0ABP0Z4D0_9ROSI</name>
<accession>A0ABP0Z4D0</accession>
<dbReference type="Pfam" id="PF00025">
    <property type="entry name" value="Arf"/>
    <property type="match status" value="1"/>
</dbReference>
<dbReference type="InterPro" id="IPR006689">
    <property type="entry name" value="Small_GTPase_ARF/SAR"/>
</dbReference>
<keyword evidence="3" id="KW-0547">Nucleotide-binding</keyword>
<keyword evidence="2" id="KW-0519">Myristate</keyword>
<dbReference type="Proteomes" id="UP001642487">
    <property type="component" value="Chromosome 8"/>
</dbReference>
<reference evidence="7 8" key="1">
    <citation type="submission" date="2024-03" db="EMBL/GenBank/DDBJ databases">
        <authorList>
            <person name="Gkanogiannis A."/>
            <person name="Becerra Lopez-Lavalle L."/>
        </authorList>
    </citation>
    <scope>NUCLEOTIDE SEQUENCE [LARGE SCALE GENOMIC DNA]</scope>
</reference>
<evidence type="ECO:0000256" key="6">
    <source>
        <dbReference type="ARBA" id="ARBA00023134"/>
    </source>
</evidence>
<keyword evidence="2" id="KW-0449">Lipoprotein</keyword>
<keyword evidence="6" id="KW-0342">GTP-binding</keyword>
<evidence type="ECO:0000313" key="8">
    <source>
        <dbReference type="Proteomes" id="UP001642487"/>
    </source>
</evidence>
<dbReference type="InterPro" id="IPR024156">
    <property type="entry name" value="Small_GTPase_ARF"/>
</dbReference>
<gene>
    <name evidence="7" type="ORF">CITCOLO1_LOCUS20033</name>
</gene>
<dbReference type="EMBL" id="OZ021742">
    <property type="protein sequence ID" value="CAK9327647.1"/>
    <property type="molecule type" value="Genomic_DNA"/>
</dbReference>
<keyword evidence="5" id="KW-0813">Transport</keyword>
<keyword evidence="5" id="KW-0653">Protein transport</keyword>
<keyword evidence="4" id="KW-0931">ER-Golgi transport</keyword>
<evidence type="ECO:0000256" key="2">
    <source>
        <dbReference type="ARBA" id="ARBA00022707"/>
    </source>
</evidence>
<evidence type="ECO:0000256" key="5">
    <source>
        <dbReference type="ARBA" id="ARBA00022927"/>
    </source>
</evidence>